<dbReference type="InterPro" id="IPR004680">
    <property type="entry name" value="Cit_transptr-like_dom"/>
</dbReference>
<reference evidence="9" key="1">
    <citation type="submission" date="2022-01" db="EMBL/GenBank/DDBJ databases">
        <title>Complete genome of Methanomicrobium antiquum DSM 21220.</title>
        <authorList>
            <person name="Chen S.-C."/>
            <person name="You Y.-T."/>
            <person name="Zhou Y.-Z."/>
            <person name="Lai M.-C."/>
        </authorList>
    </citation>
    <scope>NUCLEOTIDE SEQUENCE</scope>
    <source>
        <strain evidence="9">DSM 21220</strain>
    </source>
</reference>
<protein>
    <submittedName>
        <fullName evidence="9">Anion permease</fullName>
    </submittedName>
</protein>
<dbReference type="InterPro" id="IPR051679">
    <property type="entry name" value="DASS-Related_Transporters"/>
</dbReference>
<keyword evidence="5 7" id="KW-1133">Transmembrane helix</keyword>
<evidence type="ECO:0000256" key="6">
    <source>
        <dbReference type="ARBA" id="ARBA00023136"/>
    </source>
</evidence>
<keyword evidence="3 7" id="KW-0812">Transmembrane</keyword>
<dbReference type="Pfam" id="PF03600">
    <property type="entry name" value="CitMHS"/>
    <property type="match status" value="1"/>
</dbReference>
<keyword evidence="2" id="KW-0813">Transport</keyword>
<dbReference type="GO" id="GO:0008324">
    <property type="term" value="F:monoatomic cation transmembrane transporter activity"/>
    <property type="evidence" value="ECO:0007669"/>
    <property type="project" value="InterPro"/>
</dbReference>
<feature type="transmembrane region" description="Helical" evidence="7">
    <location>
        <begin position="574"/>
        <end position="594"/>
    </location>
</feature>
<dbReference type="KEGG" id="manq:L1994_04910"/>
<evidence type="ECO:0000256" key="1">
    <source>
        <dbReference type="ARBA" id="ARBA00004141"/>
    </source>
</evidence>
<feature type="transmembrane region" description="Helical" evidence="7">
    <location>
        <begin position="406"/>
        <end position="422"/>
    </location>
</feature>
<feature type="transmembrane region" description="Helical" evidence="7">
    <location>
        <begin position="180"/>
        <end position="201"/>
    </location>
</feature>
<dbReference type="InterPro" id="IPR036721">
    <property type="entry name" value="RCK_C_sf"/>
</dbReference>
<feature type="transmembrane region" description="Helical" evidence="7">
    <location>
        <begin position="492"/>
        <end position="525"/>
    </location>
</feature>
<feature type="transmembrane region" description="Helical" evidence="7">
    <location>
        <begin position="5"/>
        <end position="21"/>
    </location>
</feature>
<keyword evidence="4" id="KW-0677">Repeat</keyword>
<dbReference type="PANTHER" id="PTHR43652:SF2">
    <property type="entry name" value="BASIC AMINO ACID ANTIPORTER YFCC-RELATED"/>
    <property type="match status" value="1"/>
</dbReference>
<evidence type="ECO:0000256" key="3">
    <source>
        <dbReference type="ARBA" id="ARBA00022692"/>
    </source>
</evidence>
<evidence type="ECO:0000313" key="10">
    <source>
        <dbReference type="Proteomes" id="UP001218895"/>
    </source>
</evidence>
<dbReference type="InterPro" id="IPR006037">
    <property type="entry name" value="RCK_C"/>
</dbReference>
<evidence type="ECO:0000313" key="9">
    <source>
        <dbReference type="EMBL" id="WFN37729.1"/>
    </source>
</evidence>
<feature type="transmembrane region" description="Helical" evidence="7">
    <location>
        <begin position="28"/>
        <end position="46"/>
    </location>
</feature>
<dbReference type="Gene3D" id="3.30.70.1450">
    <property type="entry name" value="Regulator of K+ conductance, C-terminal domain"/>
    <property type="match status" value="2"/>
</dbReference>
<feature type="transmembrane region" description="Helical" evidence="7">
    <location>
        <begin position="428"/>
        <end position="445"/>
    </location>
</feature>
<evidence type="ECO:0000259" key="8">
    <source>
        <dbReference type="PROSITE" id="PS51202"/>
    </source>
</evidence>
<feature type="transmembrane region" description="Helical" evidence="7">
    <location>
        <begin position="52"/>
        <end position="70"/>
    </location>
</feature>
<feature type="transmembrane region" description="Helical" evidence="7">
    <location>
        <begin position="537"/>
        <end position="554"/>
    </location>
</feature>
<accession>A0AAF0G055</accession>
<dbReference type="GO" id="GO:0006813">
    <property type="term" value="P:potassium ion transport"/>
    <property type="evidence" value="ECO:0007669"/>
    <property type="project" value="InterPro"/>
</dbReference>
<gene>
    <name evidence="9" type="ORF">L1994_04910</name>
</gene>
<keyword evidence="10" id="KW-1185">Reference proteome</keyword>
<dbReference type="PANTHER" id="PTHR43652">
    <property type="entry name" value="BASIC AMINO ACID ANTIPORTER YFCC-RELATED"/>
    <property type="match status" value="1"/>
</dbReference>
<dbReference type="SUPFAM" id="SSF116726">
    <property type="entry name" value="TrkA C-terminal domain-like"/>
    <property type="match status" value="2"/>
</dbReference>
<feature type="transmembrane region" description="Helical" evidence="7">
    <location>
        <begin position="136"/>
        <end position="160"/>
    </location>
</feature>
<organism evidence="9 10">
    <name type="scientific">Methanomicrobium antiquum</name>
    <dbReference type="NCBI Taxonomy" id="487686"/>
    <lineage>
        <taxon>Archaea</taxon>
        <taxon>Methanobacteriati</taxon>
        <taxon>Methanobacteriota</taxon>
        <taxon>Stenosarchaea group</taxon>
        <taxon>Methanomicrobia</taxon>
        <taxon>Methanomicrobiales</taxon>
        <taxon>Methanomicrobiaceae</taxon>
        <taxon>Methanomicrobium</taxon>
    </lineage>
</organism>
<feature type="transmembrane region" description="Helical" evidence="7">
    <location>
        <begin position="457"/>
        <end position="480"/>
    </location>
</feature>
<keyword evidence="6 7" id="KW-0472">Membrane</keyword>
<name>A0AAF0G055_9EURY</name>
<evidence type="ECO:0000256" key="2">
    <source>
        <dbReference type="ARBA" id="ARBA00022448"/>
    </source>
</evidence>
<dbReference type="Proteomes" id="UP001218895">
    <property type="component" value="Chromosome"/>
</dbReference>
<evidence type="ECO:0000256" key="7">
    <source>
        <dbReference type="SAM" id="Phobius"/>
    </source>
</evidence>
<dbReference type="RefSeq" id="WP_278100569.1">
    <property type="nucleotide sequence ID" value="NZ_CP091092.1"/>
</dbReference>
<sequence length="595" mass="64558">MTPEIIIICLILLIMVILFVTEALRVDVVAIIVMLTLGWLGLITPAETFSGFASNAVISIISVMILGYGIDRTGLMIKLSRKIVNIGGDDERRITGIISGFVGIISGFIQNIGSAALFLPAILRISKKTKISKKRLLLPMGYSAIIGGTLTMIGSSPLILLNDLLEQGNLEPFNFFSVTPIGLCLLLSGITYFTLLGKYVLPNTDSEKSQQSEKDKFFELWNLPKQKYHFYIPEKSPLIGLKREDLGLNNYSLVLLALKDGKNITYAPWRHTVFSEGQILTLLGTSENVENFKNVFGLETAITTSYLDELTGEENAGFAEIILKPRSKLIGKTIRELAFRNTYGLEIIVFSGKNQDLKYDFSETKLNAGDSFLVYGSWGSIRKAGSNGDFLLLHDLEEKELKQSKSLVAVLCFAGGIGLSFAGVSLSLSLLTGAIAMVLFGVLNIDEAYRAVDWRTVFLIAGLIPFGIAMENTGTASFIAENITNFATGGNPLLILIAIGALATFFSLFMSNVAATVILVPLVILIGVDSGIDPRGLALLTAVCASNSFILPTHQVNAFLMGQGGYNNSDFIRAGSVMTMLFIAISVGLIYILFV</sequence>
<dbReference type="GO" id="GO:0005886">
    <property type="term" value="C:plasma membrane"/>
    <property type="evidence" value="ECO:0007669"/>
    <property type="project" value="TreeGrafter"/>
</dbReference>
<comment type="subcellular location">
    <subcellularLocation>
        <location evidence="1">Membrane</location>
        <topology evidence="1">Multi-pass membrane protein</topology>
    </subcellularLocation>
</comment>
<proteinExistence type="predicted"/>
<evidence type="ECO:0000256" key="4">
    <source>
        <dbReference type="ARBA" id="ARBA00022737"/>
    </source>
</evidence>
<feature type="domain" description="RCK C-terminal" evidence="8">
    <location>
        <begin position="215"/>
        <end position="298"/>
    </location>
</feature>
<dbReference type="EMBL" id="CP091092">
    <property type="protein sequence ID" value="WFN37729.1"/>
    <property type="molecule type" value="Genomic_DNA"/>
</dbReference>
<dbReference type="GeneID" id="79949714"/>
<evidence type="ECO:0000256" key="5">
    <source>
        <dbReference type="ARBA" id="ARBA00022989"/>
    </source>
</evidence>
<dbReference type="Pfam" id="PF02080">
    <property type="entry name" value="TrkA_C"/>
    <property type="match status" value="1"/>
</dbReference>
<dbReference type="AlphaFoldDB" id="A0AAF0G055"/>
<dbReference type="PROSITE" id="PS51202">
    <property type="entry name" value="RCK_C"/>
    <property type="match status" value="2"/>
</dbReference>
<feature type="domain" description="RCK C-terminal" evidence="8">
    <location>
        <begin position="305"/>
        <end position="390"/>
    </location>
</feature>